<sequence length="295" mass="32291">MQHTSPTSPAMPRPGTSPSALRMAMLRAVHGLLDEPVVFRDPHALDILEPGMAQALREDPFVLNDPMSRTMRAGIVARSRYAEDALQEAVAQGVRQYVVLGAGWDTLALRNPWPGQLAVYEVDQPAVQQEKRARVQALPAALAARAPHWVAADLSRQRLADALAPSGFDPRRPACIAWLGVTPYLAPAAVQAVLRDAAQMAPGSVLVLDYRVSNHLLEPLERIMAEHSAKAFAAMGEPWLSDYEPKILHAQLRALGWSVQEDLGAAQINARYFHRRRDGLQTAGGGFRFLRAVRG</sequence>
<dbReference type="NCBIfam" id="TIGR00027">
    <property type="entry name" value="mthyl_TIGR00027"/>
    <property type="match status" value="1"/>
</dbReference>
<dbReference type="PANTHER" id="PTHR43619:SF2">
    <property type="entry name" value="S-ADENOSYL-L-METHIONINE-DEPENDENT METHYLTRANSFERASES SUPERFAMILY PROTEIN"/>
    <property type="match status" value="1"/>
</dbReference>
<name>A0ABW5URN9_9BURK</name>
<reference evidence="6" key="1">
    <citation type="journal article" date="2019" name="Int. J. Syst. Evol. Microbiol.">
        <title>The Global Catalogue of Microorganisms (GCM) 10K type strain sequencing project: providing services to taxonomists for standard genome sequencing and annotation.</title>
        <authorList>
            <consortium name="The Broad Institute Genomics Platform"/>
            <consortium name="The Broad Institute Genome Sequencing Center for Infectious Disease"/>
            <person name="Wu L."/>
            <person name="Ma J."/>
        </authorList>
    </citation>
    <scope>NUCLEOTIDE SEQUENCE [LARGE SCALE GENOMIC DNA]</scope>
    <source>
        <strain evidence="6">TISTR 1906</strain>
    </source>
</reference>
<keyword evidence="2 4" id="KW-0489">Methyltransferase</keyword>
<dbReference type="InterPro" id="IPR029063">
    <property type="entry name" value="SAM-dependent_MTases_sf"/>
</dbReference>
<gene>
    <name evidence="5" type="ORF">ACFSW6_16065</name>
</gene>
<dbReference type="Proteomes" id="UP001597463">
    <property type="component" value="Unassembled WGS sequence"/>
</dbReference>
<comment type="function">
    <text evidence="4">Exhibits S-adenosyl-L-methionine-dependent methyltransferase activity.</text>
</comment>
<accession>A0ABW5URN9</accession>
<dbReference type="PANTHER" id="PTHR43619">
    <property type="entry name" value="S-ADENOSYL-L-METHIONINE-DEPENDENT METHYLTRANSFERASE YKTD-RELATED"/>
    <property type="match status" value="1"/>
</dbReference>
<dbReference type="Gene3D" id="3.40.50.150">
    <property type="entry name" value="Vaccinia Virus protein VP39"/>
    <property type="match status" value="1"/>
</dbReference>
<evidence type="ECO:0000256" key="3">
    <source>
        <dbReference type="ARBA" id="ARBA00022679"/>
    </source>
</evidence>
<dbReference type="GO" id="GO:0008168">
    <property type="term" value="F:methyltransferase activity"/>
    <property type="evidence" value="ECO:0007669"/>
    <property type="project" value="UniProtKB-KW"/>
</dbReference>
<evidence type="ECO:0000256" key="1">
    <source>
        <dbReference type="ARBA" id="ARBA00008138"/>
    </source>
</evidence>
<keyword evidence="3" id="KW-0808">Transferase</keyword>
<dbReference type="RefSeq" id="WP_066483599.1">
    <property type="nucleotide sequence ID" value="NZ_BCNT01000024.1"/>
</dbReference>
<keyword evidence="4" id="KW-0949">S-adenosyl-L-methionine</keyword>
<keyword evidence="6" id="KW-1185">Reference proteome</keyword>
<organism evidence="5 6">
    <name type="scientific">Comamonas terrae</name>
    <dbReference type="NCBI Taxonomy" id="673548"/>
    <lineage>
        <taxon>Bacteria</taxon>
        <taxon>Pseudomonadati</taxon>
        <taxon>Pseudomonadota</taxon>
        <taxon>Betaproteobacteria</taxon>
        <taxon>Burkholderiales</taxon>
        <taxon>Comamonadaceae</taxon>
        <taxon>Comamonas</taxon>
    </lineage>
</organism>
<dbReference type="GO" id="GO:0032259">
    <property type="term" value="P:methylation"/>
    <property type="evidence" value="ECO:0007669"/>
    <property type="project" value="UniProtKB-KW"/>
</dbReference>
<dbReference type="EC" id="2.1.1.-" evidence="4"/>
<dbReference type="SUPFAM" id="SSF53335">
    <property type="entry name" value="S-adenosyl-L-methionine-dependent methyltransferases"/>
    <property type="match status" value="1"/>
</dbReference>
<comment type="caution">
    <text evidence="5">The sequence shown here is derived from an EMBL/GenBank/DDBJ whole genome shotgun (WGS) entry which is preliminary data.</text>
</comment>
<evidence type="ECO:0000313" key="6">
    <source>
        <dbReference type="Proteomes" id="UP001597463"/>
    </source>
</evidence>
<evidence type="ECO:0000256" key="2">
    <source>
        <dbReference type="ARBA" id="ARBA00022603"/>
    </source>
</evidence>
<evidence type="ECO:0000313" key="5">
    <source>
        <dbReference type="EMBL" id="MFD2755593.1"/>
    </source>
</evidence>
<proteinExistence type="inferred from homology"/>
<dbReference type="Pfam" id="PF04072">
    <property type="entry name" value="LCM"/>
    <property type="match status" value="1"/>
</dbReference>
<dbReference type="InterPro" id="IPR011610">
    <property type="entry name" value="SAM_mthyl_Trfase_ML2640-like"/>
</dbReference>
<dbReference type="InterPro" id="IPR007213">
    <property type="entry name" value="Ppm1/Ppm2/Tcmp"/>
</dbReference>
<protein>
    <recommendedName>
        <fullName evidence="4">S-adenosyl-L-methionine-dependent methyltransferase</fullName>
        <ecNumber evidence="4">2.1.1.-</ecNumber>
    </recommendedName>
</protein>
<evidence type="ECO:0000256" key="4">
    <source>
        <dbReference type="RuleBase" id="RU362030"/>
    </source>
</evidence>
<dbReference type="EMBL" id="JBHUMV010000007">
    <property type="protein sequence ID" value="MFD2755593.1"/>
    <property type="molecule type" value="Genomic_DNA"/>
</dbReference>
<comment type="similarity">
    <text evidence="1 4">Belongs to the UPF0677 family.</text>
</comment>